<name>A0ACC5WP41_PANGG</name>
<accession>A0ACC5WP41</accession>
<dbReference type="Proteomes" id="UP000829447">
    <property type="component" value="Linkage Group LG8"/>
</dbReference>
<keyword evidence="2" id="KW-1185">Reference proteome</keyword>
<reference evidence="1 2" key="1">
    <citation type="journal article" date="2022" name="bioRxiv">
        <title>An ancient truncated duplication of the anti-Mullerian hormone receptor type 2 gene is a potential conserved master sex determinant in the Pangasiidae catfish family.</title>
        <authorList>
            <person name="Wen M."/>
            <person name="Pan Q."/>
            <person name="Jouanno E."/>
            <person name="Montfort J."/>
            <person name="Zahm M."/>
            <person name="Cabau C."/>
            <person name="Klopp C."/>
            <person name="Iampietro C."/>
            <person name="Roques C."/>
            <person name="Bouchez O."/>
            <person name="Castinel A."/>
            <person name="Donnadieu C."/>
            <person name="Parrinello H."/>
            <person name="Poncet C."/>
            <person name="Belmonte E."/>
            <person name="Gautier V."/>
            <person name="Avarre J.-C."/>
            <person name="Dugue R."/>
            <person name="Gustiano R."/>
            <person name="Ha T.T.T."/>
            <person name="Campet M."/>
            <person name="Sriphairoj K."/>
            <person name="Ribolli J."/>
            <person name="de Almeida F.L."/>
            <person name="Desvignes T."/>
            <person name="Postlethwait J.H."/>
            <person name="Bucao C.F."/>
            <person name="Robinson-Rechavi M."/>
            <person name="Bobe J."/>
            <person name="Herpin A."/>
            <person name="Guiguen Y."/>
        </authorList>
    </citation>
    <scope>NUCLEOTIDE SEQUENCE [LARGE SCALE GENOMIC DNA]</scope>
    <source>
        <strain evidence="1">YG-Dec2019</strain>
    </source>
</reference>
<evidence type="ECO:0000313" key="1">
    <source>
        <dbReference type="EMBL" id="MCI4380797.1"/>
    </source>
</evidence>
<evidence type="ECO:0000313" key="2">
    <source>
        <dbReference type="Proteomes" id="UP000829447"/>
    </source>
</evidence>
<comment type="caution">
    <text evidence="1">The sequence shown here is derived from an EMBL/GenBank/DDBJ whole genome shotgun (WGS) entry which is preliminary data.</text>
</comment>
<protein>
    <submittedName>
        <fullName evidence="1">Uncharacterized protein</fullName>
    </submittedName>
</protein>
<dbReference type="EMBL" id="CM040461">
    <property type="protein sequence ID" value="MCI4380797.1"/>
    <property type="molecule type" value="Genomic_DNA"/>
</dbReference>
<sequence length="191" mass="19971">MNVEAAQAAPSGAASTNSSTPSSTSNNCVPNSNSANTVSSLPPTGSTNVPTSAAMATPSSDSSVSNGLYVPTGLANGDVKPVISSTPLADFLMQLEDYTPTIPDAVTGYYLNRAGFEASDPRIIRLISLAAQKFVSDIANDALQHCKMKGTASGSSRSKTKQDKKYTLTMEDLTPALSEYGINVKKPYYFT</sequence>
<gene>
    <name evidence="1" type="ORF">PGIGA_G00244160</name>
</gene>
<proteinExistence type="predicted"/>
<organism evidence="1 2">
    <name type="scientific">Pangasianodon gigas</name>
    <name type="common">Mekong giant catfish</name>
    <name type="synonym">Pangasius gigas</name>
    <dbReference type="NCBI Taxonomy" id="30993"/>
    <lineage>
        <taxon>Eukaryota</taxon>
        <taxon>Metazoa</taxon>
        <taxon>Chordata</taxon>
        <taxon>Craniata</taxon>
        <taxon>Vertebrata</taxon>
        <taxon>Euteleostomi</taxon>
        <taxon>Actinopterygii</taxon>
        <taxon>Neopterygii</taxon>
        <taxon>Teleostei</taxon>
        <taxon>Ostariophysi</taxon>
        <taxon>Siluriformes</taxon>
        <taxon>Pangasiidae</taxon>
        <taxon>Pangasianodon</taxon>
    </lineage>
</organism>